<dbReference type="Proteomes" id="UP001153076">
    <property type="component" value="Unassembled WGS sequence"/>
</dbReference>
<reference evidence="1" key="1">
    <citation type="submission" date="2022-04" db="EMBL/GenBank/DDBJ databases">
        <title>Carnegiea gigantea Genome sequencing and assembly v2.</title>
        <authorList>
            <person name="Copetti D."/>
            <person name="Sanderson M.J."/>
            <person name="Burquez A."/>
            <person name="Wojciechowski M.F."/>
        </authorList>
    </citation>
    <scope>NUCLEOTIDE SEQUENCE</scope>
    <source>
        <strain evidence="1">SGP5-SGP5p</strain>
        <tissue evidence="1">Aerial part</tissue>
    </source>
</reference>
<dbReference type="AlphaFoldDB" id="A0A9Q1GW54"/>
<name>A0A9Q1GW54_9CARY</name>
<organism evidence="1 2">
    <name type="scientific">Carnegiea gigantea</name>
    <dbReference type="NCBI Taxonomy" id="171969"/>
    <lineage>
        <taxon>Eukaryota</taxon>
        <taxon>Viridiplantae</taxon>
        <taxon>Streptophyta</taxon>
        <taxon>Embryophyta</taxon>
        <taxon>Tracheophyta</taxon>
        <taxon>Spermatophyta</taxon>
        <taxon>Magnoliopsida</taxon>
        <taxon>eudicotyledons</taxon>
        <taxon>Gunneridae</taxon>
        <taxon>Pentapetalae</taxon>
        <taxon>Caryophyllales</taxon>
        <taxon>Cactineae</taxon>
        <taxon>Cactaceae</taxon>
        <taxon>Cactoideae</taxon>
        <taxon>Echinocereeae</taxon>
        <taxon>Carnegiea</taxon>
    </lineage>
</organism>
<evidence type="ECO:0000313" key="1">
    <source>
        <dbReference type="EMBL" id="KAJ8426537.1"/>
    </source>
</evidence>
<protein>
    <submittedName>
        <fullName evidence="1">Uncharacterized protein</fullName>
    </submittedName>
</protein>
<dbReference type="EMBL" id="JAKOGI010001275">
    <property type="protein sequence ID" value="KAJ8426537.1"/>
    <property type="molecule type" value="Genomic_DNA"/>
</dbReference>
<evidence type="ECO:0000313" key="2">
    <source>
        <dbReference type="Proteomes" id="UP001153076"/>
    </source>
</evidence>
<gene>
    <name evidence="1" type="ORF">Cgig2_003658</name>
</gene>
<keyword evidence="2" id="KW-1185">Reference proteome</keyword>
<sequence length="282" mass="31060">MAEIPMHGAPKLHPEPYILTSSAMSMAYSHNTFDHAQPCGGLLQLGTTASYSRGVTLPSFLSPPSLPTIGATLMASNVTNLVTLRLYTLKDFLTWHIWPIVPEEVCQAILGFFQTRKLLREWNATRITVVNGTTDYELNGSNHFEQIQHPKTYILFLCSHSPSIAKTSPESLPSSFTIVPLGDGQETRFPHSRTYVSICGNSKLEVTTFLSFYLELSRLGSYTYLELPSQSCSPGTLFHVAASFGPTSAHLYLSADFSASAHNLVYPSFLSTPVTDQLVCFL</sequence>
<comment type="caution">
    <text evidence="1">The sequence shown here is derived from an EMBL/GenBank/DDBJ whole genome shotgun (WGS) entry which is preliminary data.</text>
</comment>
<accession>A0A9Q1GW54</accession>
<proteinExistence type="predicted"/>